<evidence type="ECO:0000313" key="1">
    <source>
        <dbReference type="EMBL" id="TNV74566.1"/>
    </source>
</evidence>
<comment type="caution">
    <text evidence="1">The sequence shown here is derived from an EMBL/GenBank/DDBJ whole genome shotgun (WGS) entry which is preliminary data.</text>
</comment>
<dbReference type="SUPFAM" id="SSF48452">
    <property type="entry name" value="TPR-like"/>
    <property type="match status" value="1"/>
</dbReference>
<gene>
    <name evidence="1" type="ORF">FGO68_gene7755</name>
</gene>
<dbReference type="Gene3D" id="1.25.40.10">
    <property type="entry name" value="Tetratricopeptide repeat domain"/>
    <property type="match status" value="1"/>
</dbReference>
<proteinExistence type="predicted"/>
<name>A0A8J8NG94_HALGN</name>
<dbReference type="AlphaFoldDB" id="A0A8J8NG94"/>
<organism evidence="1 2">
    <name type="scientific">Halteria grandinella</name>
    <dbReference type="NCBI Taxonomy" id="5974"/>
    <lineage>
        <taxon>Eukaryota</taxon>
        <taxon>Sar</taxon>
        <taxon>Alveolata</taxon>
        <taxon>Ciliophora</taxon>
        <taxon>Intramacronucleata</taxon>
        <taxon>Spirotrichea</taxon>
        <taxon>Stichotrichia</taxon>
        <taxon>Sporadotrichida</taxon>
        <taxon>Halteriidae</taxon>
        <taxon>Halteria</taxon>
    </lineage>
</organism>
<accession>A0A8J8NG94</accession>
<dbReference type="InterPro" id="IPR011990">
    <property type="entry name" value="TPR-like_helical_dom_sf"/>
</dbReference>
<keyword evidence="2" id="KW-1185">Reference proteome</keyword>
<sequence>MVGIVLYETGNYEKAHQDLTKCIEFNPNKKNYYNQRGILIYIQEIFHFTQEINRKPLMITQQLYNYHLLMKIIILIEVSNQPYNRKYINKFGTVFTCNQ</sequence>
<protein>
    <recommendedName>
        <fullName evidence="3">Tetratricopeptide repeat protein</fullName>
    </recommendedName>
</protein>
<reference evidence="1" key="1">
    <citation type="submission" date="2019-06" db="EMBL/GenBank/DDBJ databases">
        <authorList>
            <person name="Zheng W."/>
        </authorList>
    </citation>
    <scope>NUCLEOTIDE SEQUENCE</scope>
    <source>
        <strain evidence="1">QDHG01</strain>
    </source>
</reference>
<evidence type="ECO:0000313" key="2">
    <source>
        <dbReference type="Proteomes" id="UP000785679"/>
    </source>
</evidence>
<dbReference type="EMBL" id="RRYP01016836">
    <property type="protein sequence ID" value="TNV74566.1"/>
    <property type="molecule type" value="Genomic_DNA"/>
</dbReference>
<evidence type="ECO:0008006" key="3">
    <source>
        <dbReference type="Google" id="ProtNLM"/>
    </source>
</evidence>
<dbReference type="Proteomes" id="UP000785679">
    <property type="component" value="Unassembled WGS sequence"/>
</dbReference>